<dbReference type="OrthoDB" id="8266at2"/>
<sequence>MKFREVLAELLKSIKSGRIHRLLKLLMVLLFIYLSVQVGRELLNYYLYQKEKLNISLRNFKWSFSIKKGELSLKFKELSVNSEKSSLSVDDGKVEILVYDSLLNLKPHFKLISAERVELILPSSENRKSYKFSLNIPPVLIDKLDIDYLYLKKGNFYLYGRQLLKGRERVLIGGIFGKLGGKEFSLLPLEGYFDGGKLIIPTLNFSYGSLNLKGSLSFDQERREGEFVGSLVGGVFSLGEITVKINGKKFSADARGRVKERKILFSGNGEYDLKNLKLIFSKASGKLDGLNFTLKGIVSPEKVSLRGKVDGDVKEESFILEGLKGDFSLKGKTKNPVLRVQLKSKTLSTQFVALREIKVKGKISKERGEVELESPEITGNLSYLGKKLRGNFNLKDFELGTIRQVSSFKEKYGSWIPKATLSGRLSFNYDEEFKYEGNLKVSSFYFRGFKGKGKAYIRGNSQKTLFKVLIGGNEGKVQGRGEISLAKREIDSRFFGKDLEVSSIDFLRKLGLKGRVSGSGRVFGKLKEPEAKFSFSSPELSLFEVFIPNVEGSVIYKDHSLVISAISPIGVNLNNLTYLIREKKVLLDVNVEDFPSSSILKIVEGFGVKLPFEVSGKTTSSAEVIIPISKPKESNVNLKVNSFYGSFTYQNLISVKGNGSGNIIYRSKNLFGNFSGNLEKGVFKGFKFEEGKYRVSFKGRNLEVDYNGINLCGKLKGFKSSGSVDLLLDRNWINGKVRVFGDLVKPVGSLGGDYLFVFSGRFSNFTVKISGKGKLESKYLEKPIEFEVAGTVNEPSNRGNIKVFGNGNEIYVILFGEKGNVVGKVRRLKIKDTRGYVLINLAFVNLEFPSFNGYVSVPTFTVKPYGFYKLYSPTGVYLKLKNKELEVSPFTLSYVDGWIEIREPKIEPISAKFKAELGIKGLIYLFKLNDLIKYSKGNLKVKGKFNYDKILNYDAYIKGSDISLRSKYILSKVIVNDLTGRVSNGEVKVLKSEISVGDGNVLINKTNHSVIIALSQIPVGEIGFWKSLVSGNLTYEIKKKNLKGSVELSKTKLFLKERKEKEEENKEVRKIPVELSIGALFSEPVRLKGELFWIEILPTLKLTTLNGEPVISGNFYVTDGVINYMGKKFKVLYGSGTIEDLSKKRGRLSILASAHISGYYIYMKIEGEFSSPTIYLSSDPPLTREEILNLIMTGASPEQVEASSELFPAVQIAYYAASSFFKPIESKFQEALGLENFSIEPYITKYGETVAKLTVVKRLSERIRLVGYETTGQNPEYGGSIDFRLDDKYYLEFRYNSYYGAEAGIGAEVRIK</sequence>
<dbReference type="InterPro" id="IPR007452">
    <property type="entry name" value="TamB_C"/>
</dbReference>
<feature type="domain" description="Translocation and assembly module TamB C-terminal" evidence="6">
    <location>
        <begin position="1052"/>
        <end position="1297"/>
    </location>
</feature>
<keyword evidence="3 5" id="KW-1133">Transmembrane helix</keyword>
<gene>
    <name evidence="7" type="ORF">C7457_0750</name>
</gene>
<evidence type="ECO:0000313" key="7">
    <source>
        <dbReference type="EMBL" id="RKQ63866.1"/>
    </source>
</evidence>
<evidence type="ECO:0000313" key="8">
    <source>
        <dbReference type="Proteomes" id="UP000280881"/>
    </source>
</evidence>
<dbReference type="Pfam" id="PF04357">
    <property type="entry name" value="TamB"/>
    <property type="match status" value="1"/>
</dbReference>
<feature type="transmembrane region" description="Helical" evidence="5">
    <location>
        <begin position="21"/>
        <end position="39"/>
    </location>
</feature>
<evidence type="ECO:0000256" key="3">
    <source>
        <dbReference type="ARBA" id="ARBA00022989"/>
    </source>
</evidence>
<evidence type="ECO:0000259" key="6">
    <source>
        <dbReference type="Pfam" id="PF04357"/>
    </source>
</evidence>
<name>A0A420W957_9BACT</name>
<evidence type="ECO:0000256" key="5">
    <source>
        <dbReference type="SAM" id="Phobius"/>
    </source>
</evidence>
<evidence type="ECO:0000256" key="4">
    <source>
        <dbReference type="ARBA" id="ARBA00023136"/>
    </source>
</evidence>
<evidence type="ECO:0000256" key="2">
    <source>
        <dbReference type="ARBA" id="ARBA00022692"/>
    </source>
</evidence>
<dbReference type="GO" id="GO:0009306">
    <property type="term" value="P:protein secretion"/>
    <property type="evidence" value="ECO:0007669"/>
    <property type="project" value="InterPro"/>
</dbReference>
<reference evidence="7 8" key="1">
    <citation type="submission" date="2018-10" db="EMBL/GenBank/DDBJ databases">
        <title>Genomic Encyclopedia of Type Strains, Phase IV (KMG-IV): sequencing the most valuable type-strain genomes for metagenomic binning, comparative biology and taxonomic classification.</title>
        <authorList>
            <person name="Goeker M."/>
        </authorList>
    </citation>
    <scope>NUCLEOTIDE SEQUENCE [LARGE SCALE GENOMIC DNA]</scope>
    <source>
        <strain evidence="7 8">DSM 15521</strain>
    </source>
</reference>
<dbReference type="RefSeq" id="WP_121170127.1">
    <property type="nucleotide sequence ID" value="NZ_RBIE01000001.1"/>
</dbReference>
<evidence type="ECO:0000256" key="1">
    <source>
        <dbReference type="ARBA" id="ARBA00004167"/>
    </source>
</evidence>
<dbReference type="Proteomes" id="UP000280881">
    <property type="component" value="Unassembled WGS sequence"/>
</dbReference>
<comment type="subcellular location">
    <subcellularLocation>
        <location evidence="1">Membrane</location>
        <topology evidence="1">Single-pass membrane protein</topology>
    </subcellularLocation>
</comment>
<comment type="caution">
    <text evidence="7">The sequence shown here is derived from an EMBL/GenBank/DDBJ whole genome shotgun (WGS) entry which is preliminary data.</text>
</comment>
<protein>
    <submittedName>
        <fullName evidence="7">Translocation and assembly module TamB</fullName>
    </submittedName>
</protein>
<accession>A0A420W957</accession>
<keyword evidence="2 5" id="KW-0812">Transmembrane</keyword>
<keyword evidence="8" id="KW-1185">Reference proteome</keyword>
<dbReference type="EMBL" id="RBIE01000001">
    <property type="protein sequence ID" value="RKQ63866.1"/>
    <property type="molecule type" value="Genomic_DNA"/>
</dbReference>
<dbReference type="GO" id="GO:0005886">
    <property type="term" value="C:plasma membrane"/>
    <property type="evidence" value="ECO:0007669"/>
    <property type="project" value="InterPro"/>
</dbReference>
<proteinExistence type="predicted"/>
<organism evidence="7 8">
    <name type="scientific">Thermovibrio guaymasensis</name>
    <dbReference type="NCBI Taxonomy" id="240167"/>
    <lineage>
        <taxon>Bacteria</taxon>
        <taxon>Pseudomonadati</taxon>
        <taxon>Aquificota</taxon>
        <taxon>Aquificia</taxon>
        <taxon>Desulfurobacteriales</taxon>
        <taxon>Desulfurobacteriaceae</taxon>
        <taxon>Thermovibrio</taxon>
    </lineage>
</organism>
<keyword evidence="4 5" id="KW-0472">Membrane</keyword>